<organism evidence="1 2">
    <name type="scientific">Pestalotiopsis fici (strain W106-1 / CGMCC3.15140)</name>
    <dbReference type="NCBI Taxonomy" id="1229662"/>
    <lineage>
        <taxon>Eukaryota</taxon>
        <taxon>Fungi</taxon>
        <taxon>Dikarya</taxon>
        <taxon>Ascomycota</taxon>
        <taxon>Pezizomycotina</taxon>
        <taxon>Sordariomycetes</taxon>
        <taxon>Xylariomycetidae</taxon>
        <taxon>Amphisphaeriales</taxon>
        <taxon>Sporocadaceae</taxon>
        <taxon>Pestalotiopsis</taxon>
    </lineage>
</organism>
<proteinExistence type="predicted"/>
<evidence type="ECO:0000313" key="2">
    <source>
        <dbReference type="Proteomes" id="UP000030651"/>
    </source>
</evidence>
<dbReference type="HOGENOM" id="CLU_2484053_0_0_1"/>
<dbReference type="EMBL" id="KI912117">
    <property type="protein sequence ID" value="ETS76170.1"/>
    <property type="molecule type" value="Genomic_DNA"/>
</dbReference>
<dbReference type="AlphaFoldDB" id="W3WQL2"/>
<reference evidence="2" key="1">
    <citation type="journal article" date="2015" name="BMC Genomics">
        <title>Genomic and transcriptomic analysis of the endophytic fungus Pestalotiopsis fici reveals its lifestyle and high potential for synthesis of natural products.</title>
        <authorList>
            <person name="Wang X."/>
            <person name="Zhang X."/>
            <person name="Liu L."/>
            <person name="Xiang M."/>
            <person name="Wang W."/>
            <person name="Sun X."/>
            <person name="Che Y."/>
            <person name="Guo L."/>
            <person name="Liu G."/>
            <person name="Guo L."/>
            <person name="Wang C."/>
            <person name="Yin W.B."/>
            <person name="Stadler M."/>
            <person name="Zhang X."/>
            <person name="Liu X."/>
        </authorList>
    </citation>
    <scope>NUCLEOTIDE SEQUENCE [LARGE SCALE GENOMIC DNA]</scope>
    <source>
        <strain evidence="2">W106-1 / CGMCC3.15140</strain>
    </source>
</reference>
<dbReference type="RefSeq" id="XP_007838329.1">
    <property type="nucleotide sequence ID" value="XM_007840138.1"/>
</dbReference>
<keyword evidence="2" id="KW-1185">Reference proteome</keyword>
<dbReference type="Proteomes" id="UP000030651">
    <property type="component" value="Unassembled WGS sequence"/>
</dbReference>
<evidence type="ECO:0000313" key="1">
    <source>
        <dbReference type="EMBL" id="ETS76170.1"/>
    </source>
</evidence>
<dbReference type="KEGG" id="pfy:PFICI_11557"/>
<gene>
    <name evidence="1" type="ORF">PFICI_11557</name>
</gene>
<sequence>MLSTKDNIRRTLGTLKKGDMIANLIKIDSWKSRSTKLATQPCKASKQGLGRCWLDTGQYNQGLSLTEIIQAAHDCLVYLKDGESGTR</sequence>
<name>W3WQL2_PESFW</name>
<protein>
    <submittedName>
        <fullName evidence="1">Uncharacterized protein</fullName>
    </submittedName>
</protein>
<dbReference type="GeneID" id="19276570"/>
<accession>W3WQL2</accession>
<dbReference type="InParanoid" id="W3WQL2"/>